<keyword evidence="5" id="KW-1185">Reference proteome</keyword>
<reference evidence="5" key="1">
    <citation type="submission" date="2010-07" db="EMBL/GenBank/DDBJ databases">
        <title>The genome sequence of Gaeumannomyces graminis var. tritici strain R3-111a-1.</title>
        <authorList>
            <consortium name="The Broad Institute Genome Sequencing Platform"/>
            <person name="Ma L.-J."/>
            <person name="Dead R."/>
            <person name="Young S."/>
            <person name="Zeng Q."/>
            <person name="Koehrsen M."/>
            <person name="Alvarado L."/>
            <person name="Berlin A."/>
            <person name="Chapman S.B."/>
            <person name="Chen Z."/>
            <person name="Freedman E."/>
            <person name="Gellesch M."/>
            <person name="Goldberg J."/>
            <person name="Griggs A."/>
            <person name="Gujja S."/>
            <person name="Heilman E.R."/>
            <person name="Heiman D."/>
            <person name="Hepburn T."/>
            <person name="Howarth C."/>
            <person name="Jen D."/>
            <person name="Larson L."/>
            <person name="Mehta T."/>
            <person name="Neiman D."/>
            <person name="Pearson M."/>
            <person name="Roberts A."/>
            <person name="Saif S."/>
            <person name="Shea T."/>
            <person name="Shenoy N."/>
            <person name="Sisk P."/>
            <person name="Stolte C."/>
            <person name="Sykes S."/>
            <person name="Walk T."/>
            <person name="White J."/>
            <person name="Yandava C."/>
            <person name="Haas B."/>
            <person name="Nusbaum C."/>
            <person name="Birren B."/>
        </authorList>
    </citation>
    <scope>NUCLEOTIDE SEQUENCE [LARGE SCALE GENOMIC DNA]</scope>
    <source>
        <strain evidence="5">R3-111a-1</strain>
    </source>
</reference>
<proteinExistence type="predicted"/>
<sequence>MSDSAASAAQASAPDAQPSGSKVVQDPPAASSEAKADGAADTKADAATSVDDAPKEGDKKSAEAKDAPATPTEEGDAKKEASDAAPDADTAAAADESAPTGAGAKPEDAAPDAATDDGETATADATKEPATPADKSKARRKSTSVTDSRKKLNRKGSRAKILHMDAKPGDYYFIRLKGYPLWPGIICDEDMLPQTLLKSRPVTAARPDGTYRDDFADGGKRAADRTFPVMYLYTNEFGWIPNQDLVDLDVSIVASLATGKMRKDLQAAHELAGEGHDLQYFKDLLIKHQEDVLNEEKQAQEQLAAKEAKAAAAAKKAKKAAKEDEDVEMADVDEDDMGTPAKEKKTSKKRKAEDDAATPQRSDSVKKPKIKLTTNSTPKAANGTSTPKSPKPAAEAKASKSKAKKPVKEVADPKRTVEKKVVEKEKEIVMPELSPEEKHARKEKEVLFLRHKLQKGLLTRDQEPKEDEMKAMSDYIEKLEVMPELEVSIIRATKINKVLKAILKLDNIPKEDEYKFKPRSKELLDKWTKLLAEGGSAPTTTKVVVSNGVNGTAADSKTGDKDTAAKSEAGANGAKANGDKKAETPVVTEPASVDASKVKEETEEKKPNVTESVEAAA</sequence>
<evidence type="ECO:0000259" key="2">
    <source>
        <dbReference type="PROSITE" id="PS50812"/>
    </source>
</evidence>
<feature type="compositionally biased region" description="Basic and acidic residues" evidence="1">
    <location>
        <begin position="34"/>
        <end position="44"/>
    </location>
</feature>
<dbReference type="Proteomes" id="UP000006039">
    <property type="component" value="Unassembled WGS sequence"/>
</dbReference>
<feature type="compositionally biased region" description="Low complexity" evidence="1">
    <location>
        <begin position="1"/>
        <end position="19"/>
    </location>
</feature>
<feature type="compositionally biased region" description="Polar residues" evidence="1">
    <location>
        <begin position="372"/>
        <end position="386"/>
    </location>
</feature>
<organism evidence="3">
    <name type="scientific">Gaeumannomyces tritici (strain R3-111a-1)</name>
    <name type="common">Wheat and barley take-all root rot fungus</name>
    <name type="synonym">Gaeumannomyces graminis var. tritici</name>
    <dbReference type="NCBI Taxonomy" id="644352"/>
    <lineage>
        <taxon>Eukaryota</taxon>
        <taxon>Fungi</taxon>
        <taxon>Dikarya</taxon>
        <taxon>Ascomycota</taxon>
        <taxon>Pezizomycotina</taxon>
        <taxon>Sordariomycetes</taxon>
        <taxon>Sordariomycetidae</taxon>
        <taxon>Magnaporthales</taxon>
        <taxon>Magnaporthaceae</taxon>
        <taxon>Gaeumannomyces</taxon>
    </lineage>
</organism>
<dbReference type="EnsemblFungi" id="EJT73421">
    <property type="protein sequence ID" value="EJT73421"/>
    <property type="gene ID" value="GGTG_10259"/>
</dbReference>
<dbReference type="SMART" id="SM00293">
    <property type="entry name" value="PWWP"/>
    <property type="match status" value="1"/>
</dbReference>
<dbReference type="GeneID" id="20350717"/>
<feature type="compositionally biased region" description="Basic and acidic residues" evidence="1">
    <location>
        <begin position="52"/>
        <end position="66"/>
    </location>
</feature>
<reference evidence="3" key="3">
    <citation type="submission" date="2010-09" db="EMBL/GenBank/DDBJ databases">
        <title>Annotation of Gaeumannomyces graminis var. tritici R3-111a-1.</title>
        <authorList>
            <consortium name="The Broad Institute Genome Sequencing Platform"/>
            <person name="Ma L.-J."/>
            <person name="Dead R."/>
            <person name="Young S.K."/>
            <person name="Zeng Q."/>
            <person name="Gargeya S."/>
            <person name="Fitzgerald M."/>
            <person name="Haas B."/>
            <person name="Abouelleil A."/>
            <person name="Alvarado L."/>
            <person name="Arachchi H.M."/>
            <person name="Berlin A."/>
            <person name="Brown A."/>
            <person name="Chapman S.B."/>
            <person name="Chen Z."/>
            <person name="Dunbar C."/>
            <person name="Freedman E."/>
            <person name="Gearin G."/>
            <person name="Gellesch M."/>
            <person name="Goldberg J."/>
            <person name="Griggs A."/>
            <person name="Gujja S."/>
            <person name="Heiman D."/>
            <person name="Howarth C."/>
            <person name="Larson L."/>
            <person name="Lui A."/>
            <person name="MacDonald P.J.P."/>
            <person name="Mehta T."/>
            <person name="Montmayeur A."/>
            <person name="Murphy C."/>
            <person name="Neiman D."/>
            <person name="Pearson M."/>
            <person name="Priest M."/>
            <person name="Roberts A."/>
            <person name="Saif S."/>
            <person name="Shea T."/>
            <person name="Shenoy N."/>
            <person name="Sisk P."/>
            <person name="Stolte C."/>
            <person name="Sykes S."/>
            <person name="Yandava C."/>
            <person name="Wortman J."/>
            <person name="Nusbaum C."/>
            <person name="Birren B."/>
        </authorList>
    </citation>
    <scope>NUCLEOTIDE SEQUENCE</scope>
    <source>
        <strain evidence="3">R3-111a-1</strain>
    </source>
</reference>
<feature type="region of interest" description="Disordered" evidence="1">
    <location>
        <begin position="537"/>
        <end position="617"/>
    </location>
</feature>
<feature type="compositionally biased region" description="Low complexity" evidence="1">
    <location>
        <begin position="387"/>
        <end position="396"/>
    </location>
</feature>
<dbReference type="EMBL" id="GL385399">
    <property type="protein sequence ID" value="EJT73421.1"/>
    <property type="molecule type" value="Genomic_DNA"/>
</dbReference>
<protein>
    <recommendedName>
        <fullName evidence="2">PWWP domain-containing protein</fullName>
    </recommendedName>
</protein>
<dbReference type="Gene3D" id="2.30.30.140">
    <property type="match status" value="1"/>
</dbReference>
<name>J3P9T5_GAET3</name>
<evidence type="ECO:0000256" key="1">
    <source>
        <dbReference type="SAM" id="MobiDB-lite"/>
    </source>
</evidence>
<feature type="region of interest" description="Disordered" evidence="1">
    <location>
        <begin position="1"/>
        <end position="157"/>
    </location>
</feature>
<dbReference type="HOGENOM" id="CLU_019479_0_0_1"/>
<feature type="compositionally biased region" description="Basic and acidic residues" evidence="1">
    <location>
        <begin position="406"/>
        <end position="415"/>
    </location>
</feature>
<evidence type="ECO:0000313" key="5">
    <source>
        <dbReference type="Proteomes" id="UP000006039"/>
    </source>
</evidence>
<dbReference type="InterPro" id="IPR000313">
    <property type="entry name" value="PWWP_dom"/>
</dbReference>
<evidence type="ECO:0000313" key="4">
    <source>
        <dbReference type="EnsemblFungi" id="EJT73421"/>
    </source>
</evidence>
<dbReference type="InterPro" id="IPR026093">
    <property type="entry name" value="MGARP"/>
</dbReference>
<dbReference type="PANTHER" id="PTHR22910">
    <property type="entry name" value="PROTEIN MGARP"/>
    <property type="match status" value="1"/>
</dbReference>
<dbReference type="GO" id="GO:0005739">
    <property type="term" value="C:mitochondrion"/>
    <property type="evidence" value="ECO:0007669"/>
    <property type="project" value="InterPro"/>
</dbReference>
<feature type="domain" description="PWWP" evidence="2">
    <location>
        <begin position="168"/>
        <end position="251"/>
    </location>
</feature>
<reference evidence="3" key="2">
    <citation type="submission" date="2010-07" db="EMBL/GenBank/DDBJ databases">
        <authorList>
            <consortium name="The Broad Institute Genome Sequencing Platform"/>
            <consortium name="Broad Institute Genome Sequencing Center for Infectious Disease"/>
            <person name="Ma L.-J."/>
            <person name="Dead R."/>
            <person name="Young S."/>
            <person name="Zeng Q."/>
            <person name="Koehrsen M."/>
            <person name="Alvarado L."/>
            <person name="Berlin A."/>
            <person name="Chapman S.B."/>
            <person name="Chen Z."/>
            <person name="Freedman E."/>
            <person name="Gellesch M."/>
            <person name="Goldberg J."/>
            <person name="Griggs A."/>
            <person name="Gujja S."/>
            <person name="Heilman E.R."/>
            <person name="Heiman D."/>
            <person name="Hepburn T."/>
            <person name="Howarth C."/>
            <person name="Jen D."/>
            <person name="Larson L."/>
            <person name="Mehta T."/>
            <person name="Neiman D."/>
            <person name="Pearson M."/>
            <person name="Roberts A."/>
            <person name="Saif S."/>
            <person name="Shea T."/>
            <person name="Shenoy N."/>
            <person name="Sisk P."/>
            <person name="Stolte C."/>
            <person name="Sykes S."/>
            <person name="Walk T."/>
            <person name="White J."/>
            <person name="Yandava C."/>
            <person name="Haas B."/>
            <person name="Nusbaum C."/>
            <person name="Birren B."/>
        </authorList>
    </citation>
    <scope>NUCLEOTIDE SEQUENCE</scope>
    <source>
        <strain evidence="3">R3-111a-1</strain>
    </source>
</reference>
<dbReference type="VEuPathDB" id="FungiDB:GGTG_10259"/>
<dbReference type="STRING" id="644352.J3P9T5"/>
<gene>
    <name evidence="4" type="primary">20350717</name>
    <name evidence="3" type="ORF">GGTG_10259</name>
</gene>
<reference evidence="4" key="4">
    <citation type="journal article" date="2015" name="G3 (Bethesda)">
        <title>Genome sequences of three phytopathogenic species of the Magnaporthaceae family of fungi.</title>
        <authorList>
            <person name="Okagaki L.H."/>
            <person name="Nunes C.C."/>
            <person name="Sailsbery J."/>
            <person name="Clay B."/>
            <person name="Brown D."/>
            <person name="John T."/>
            <person name="Oh Y."/>
            <person name="Young N."/>
            <person name="Fitzgerald M."/>
            <person name="Haas B.J."/>
            <person name="Zeng Q."/>
            <person name="Young S."/>
            <person name="Adiconis X."/>
            <person name="Fan L."/>
            <person name="Levin J.Z."/>
            <person name="Mitchell T.K."/>
            <person name="Okubara P.A."/>
            <person name="Farman M.L."/>
            <person name="Kohn L.M."/>
            <person name="Birren B."/>
            <person name="Ma L.-J."/>
            <person name="Dean R.A."/>
        </authorList>
    </citation>
    <scope>NUCLEOTIDE SEQUENCE</scope>
    <source>
        <strain evidence="4">R3-111a-1</strain>
    </source>
</reference>
<dbReference type="PANTHER" id="PTHR22910:SF6">
    <property type="entry name" value="PROTEIN MGARP"/>
    <property type="match status" value="1"/>
</dbReference>
<dbReference type="eggNOG" id="ENOG502S12V">
    <property type="taxonomic scope" value="Eukaryota"/>
</dbReference>
<dbReference type="Pfam" id="PF00855">
    <property type="entry name" value="PWWP"/>
    <property type="match status" value="1"/>
</dbReference>
<feature type="compositionally biased region" description="Basic and acidic residues" evidence="1">
    <location>
        <begin position="596"/>
        <end position="608"/>
    </location>
</feature>
<dbReference type="SUPFAM" id="SSF63748">
    <property type="entry name" value="Tudor/PWWP/MBT"/>
    <property type="match status" value="1"/>
</dbReference>
<feature type="compositionally biased region" description="Polar residues" evidence="1">
    <location>
        <begin position="537"/>
        <end position="555"/>
    </location>
</feature>
<feature type="compositionally biased region" description="Acidic residues" evidence="1">
    <location>
        <begin position="323"/>
        <end position="337"/>
    </location>
</feature>
<dbReference type="RefSeq" id="XP_009226395.1">
    <property type="nucleotide sequence ID" value="XM_009228131.1"/>
</dbReference>
<accession>J3P9T5</accession>
<dbReference type="AlphaFoldDB" id="J3P9T5"/>
<reference evidence="4" key="5">
    <citation type="submission" date="2018-04" db="UniProtKB">
        <authorList>
            <consortium name="EnsemblFungi"/>
        </authorList>
    </citation>
    <scope>IDENTIFICATION</scope>
    <source>
        <strain evidence="4">R3-111a-1</strain>
    </source>
</reference>
<dbReference type="FunCoup" id="J3P9T5">
    <property type="interactions" value="94"/>
</dbReference>
<dbReference type="PROSITE" id="PS50812">
    <property type="entry name" value="PWWP"/>
    <property type="match status" value="1"/>
</dbReference>
<feature type="compositionally biased region" description="Low complexity" evidence="1">
    <location>
        <begin position="83"/>
        <end position="104"/>
    </location>
</feature>
<evidence type="ECO:0000313" key="3">
    <source>
        <dbReference type="EMBL" id="EJT73421.1"/>
    </source>
</evidence>
<feature type="compositionally biased region" description="Low complexity" evidence="1">
    <location>
        <begin position="566"/>
        <end position="576"/>
    </location>
</feature>
<feature type="region of interest" description="Disordered" evidence="1">
    <location>
        <begin position="318"/>
        <end position="415"/>
    </location>
</feature>
<dbReference type="OrthoDB" id="62853at2759"/>